<evidence type="ECO:0000313" key="2">
    <source>
        <dbReference type="Proteomes" id="UP000078492"/>
    </source>
</evidence>
<organism evidence="1 2">
    <name type="scientific">Trachymyrmex cornetzi</name>
    <dbReference type="NCBI Taxonomy" id="471704"/>
    <lineage>
        <taxon>Eukaryota</taxon>
        <taxon>Metazoa</taxon>
        <taxon>Ecdysozoa</taxon>
        <taxon>Arthropoda</taxon>
        <taxon>Hexapoda</taxon>
        <taxon>Insecta</taxon>
        <taxon>Pterygota</taxon>
        <taxon>Neoptera</taxon>
        <taxon>Endopterygota</taxon>
        <taxon>Hymenoptera</taxon>
        <taxon>Apocrita</taxon>
        <taxon>Aculeata</taxon>
        <taxon>Formicoidea</taxon>
        <taxon>Formicidae</taxon>
        <taxon>Myrmicinae</taxon>
        <taxon>Trachymyrmex</taxon>
    </lineage>
</organism>
<dbReference type="EMBL" id="KQ981027">
    <property type="protein sequence ID" value="KYN10205.1"/>
    <property type="molecule type" value="Genomic_DNA"/>
</dbReference>
<keyword evidence="2" id="KW-1185">Reference proteome</keyword>
<protein>
    <recommendedName>
        <fullName evidence="3">Envelope fusion protein</fullName>
    </recommendedName>
</protein>
<reference evidence="1 2" key="1">
    <citation type="submission" date="2015-09" db="EMBL/GenBank/DDBJ databases">
        <title>Trachymyrmex cornetzi WGS genome.</title>
        <authorList>
            <person name="Nygaard S."/>
            <person name="Hu H."/>
            <person name="Boomsma J."/>
            <person name="Zhang G."/>
        </authorList>
    </citation>
    <scope>NUCLEOTIDE SEQUENCE [LARGE SCALE GENOMIC DNA]</scope>
    <source>
        <strain evidence="1">Tcor2-1</strain>
        <tissue evidence="1">Whole body</tissue>
    </source>
</reference>
<evidence type="ECO:0000313" key="1">
    <source>
        <dbReference type="EMBL" id="KYN10205.1"/>
    </source>
</evidence>
<dbReference type="AlphaFoldDB" id="A0A151ITN0"/>
<name>A0A151ITN0_9HYME</name>
<accession>A0A151ITN0</accession>
<dbReference type="Proteomes" id="UP000078492">
    <property type="component" value="Unassembled WGS sequence"/>
</dbReference>
<gene>
    <name evidence="1" type="ORF">ALC57_17669</name>
</gene>
<evidence type="ECO:0008006" key="3">
    <source>
        <dbReference type="Google" id="ProtNLM"/>
    </source>
</evidence>
<dbReference type="Pfam" id="PF12259">
    <property type="entry name" value="Baculo_F"/>
    <property type="match status" value="1"/>
</dbReference>
<proteinExistence type="predicted"/>
<sequence>MLQHVAKNQLKIINATIGHIDHLRKAVAYNENLLANITTKMELQLDKYTQREDLDEYFQNVLAILTDLLTDVDKTEDYLVTAQHGILRTNYLPLEHIVKELREVASQLTKGLHFPFQIKLENWHAIQKHMLINAFVMDNDIFTILKFPIIAYLTYKIIRITPLPVYEQLNVFKFIKVVHSIIAVDRENNHYTLLNENELKECIHDMNMYTCERTFPIYQIQSDAPCEVQIFENMPGQLQNCVRTCPGKYHIVDYAIGGENVVVFNPKQSGVYRHL</sequence>
<dbReference type="InterPro" id="IPR022048">
    <property type="entry name" value="Envelope_fusion-like"/>
</dbReference>